<evidence type="ECO:0000313" key="1">
    <source>
        <dbReference type="EMBL" id="RIJ47172.1"/>
    </source>
</evidence>
<protein>
    <recommendedName>
        <fullName evidence="3">Alcohol acetyltransferase</fullName>
    </recommendedName>
</protein>
<accession>A0A399SX17</accession>
<dbReference type="OrthoDB" id="4876345at2"/>
<proteinExistence type="predicted"/>
<reference evidence="1 2" key="1">
    <citation type="submission" date="2018-08" db="EMBL/GenBank/DDBJ databases">
        <title>Pallidiluteibacterium maritimus gen. nov., sp. nov., isolated from coastal sediment.</title>
        <authorList>
            <person name="Zhou L.Y."/>
        </authorList>
    </citation>
    <scope>NUCLEOTIDE SEQUENCE [LARGE SCALE GENOMIC DNA]</scope>
    <source>
        <strain evidence="1 2">XSD2</strain>
    </source>
</reference>
<evidence type="ECO:0000313" key="2">
    <source>
        <dbReference type="Proteomes" id="UP000265926"/>
    </source>
</evidence>
<dbReference type="AlphaFoldDB" id="A0A399SX17"/>
<evidence type="ECO:0008006" key="3">
    <source>
        <dbReference type="Google" id="ProtNLM"/>
    </source>
</evidence>
<dbReference type="Proteomes" id="UP000265926">
    <property type="component" value="Unassembled WGS sequence"/>
</dbReference>
<keyword evidence="2" id="KW-1185">Reference proteome</keyword>
<comment type="caution">
    <text evidence="1">The sequence shown here is derived from an EMBL/GenBank/DDBJ whole genome shotgun (WGS) entry which is preliminary data.</text>
</comment>
<dbReference type="EMBL" id="QWGR01000009">
    <property type="protein sequence ID" value="RIJ47172.1"/>
    <property type="molecule type" value="Genomic_DNA"/>
</dbReference>
<name>A0A399SX17_9BACT</name>
<sequence length="432" mass="50316">MGTNNKNTVPNSGKFWFALDNAAKIYPAIINENNTAVFRMTAILKKAVKIKPFRKAVLKAEKRFPFFRVQLQEGFFWYYLEHLPQHIPVEPDQRPLCRKFQKGSLLIRILVKENNISLECSHILTDGAGALEFFKTILILYSAECGAEIPAEYRISDKDYQISEEEYEDAYNRYFKAEIPPMVKRSKAFHLPYPLRSRSRFTRHYAMVPLKQIKEMAQFRGVSLTVYLTSVYLYVLQEIYEDLNGFSKYKKQKRLRVQVPLNLRTIFPSKTMRNFSLFVLPEIDLRLGHYSFDEIVKTVYHQMKLETDEKLINKNIARNVGSERKLFIRGIPLFIKSLILRMKYYSLGTSQYSGVLTNLGLVDLPDETAQLIDYFVITPPPPNKMLKINCGVVGFGNILTLSFGNITLSEEFEEKFLRFLRQQEVSVELKTN</sequence>
<organism evidence="1 2">
    <name type="scientific">Maribellus luteus</name>
    <dbReference type="NCBI Taxonomy" id="2305463"/>
    <lineage>
        <taxon>Bacteria</taxon>
        <taxon>Pseudomonadati</taxon>
        <taxon>Bacteroidota</taxon>
        <taxon>Bacteroidia</taxon>
        <taxon>Marinilabiliales</taxon>
        <taxon>Prolixibacteraceae</taxon>
        <taxon>Maribellus</taxon>
    </lineage>
</organism>
<dbReference type="RefSeq" id="WP_119438890.1">
    <property type="nucleotide sequence ID" value="NZ_QWGR01000009.1"/>
</dbReference>
<gene>
    <name evidence="1" type="ORF">D1614_15550</name>
</gene>